<organism evidence="1 2">
    <name type="scientific">Gaiella occulta</name>
    <dbReference type="NCBI Taxonomy" id="1002870"/>
    <lineage>
        <taxon>Bacteria</taxon>
        <taxon>Bacillati</taxon>
        <taxon>Actinomycetota</taxon>
        <taxon>Thermoleophilia</taxon>
        <taxon>Gaiellales</taxon>
        <taxon>Gaiellaceae</taxon>
        <taxon>Gaiella</taxon>
    </lineage>
</organism>
<evidence type="ECO:0000313" key="2">
    <source>
        <dbReference type="Proteomes" id="UP000254134"/>
    </source>
</evidence>
<sequence length="58" mass="6171">MLATGAHVYASANPGCLVQVATALRRQKQPLPALHPIELVDASIRDVGAAGLLRRARR</sequence>
<dbReference type="Proteomes" id="UP000254134">
    <property type="component" value="Unassembled WGS sequence"/>
</dbReference>
<proteinExistence type="predicted"/>
<comment type="caution">
    <text evidence="1">The sequence shown here is derived from an EMBL/GenBank/DDBJ whole genome shotgun (WGS) entry which is preliminary data.</text>
</comment>
<reference evidence="1 2" key="1">
    <citation type="submission" date="2018-07" db="EMBL/GenBank/DDBJ databases">
        <title>High-quality-draft genome sequence of Gaiella occulta.</title>
        <authorList>
            <person name="Severino R."/>
            <person name="Froufe H.J.C."/>
            <person name="Rainey F.A."/>
            <person name="Barroso C."/>
            <person name="Albuquerque L."/>
            <person name="Lobo-Da-Cunha A."/>
            <person name="Da Costa M.S."/>
            <person name="Egas C."/>
        </authorList>
    </citation>
    <scope>NUCLEOTIDE SEQUENCE [LARGE SCALE GENOMIC DNA]</scope>
    <source>
        <strain evidence="1 2">F2-233</strain>
    </source>
</reference>
<gene>
    <name evidence="1" type="ORF">Gocc_1358</name>
</gene>
<protein>
    <recommendedName>
        <fullName evidence="3">Cysteine-rich domain</fullName>
    </recommendedName>
</protein>
<evidence type="ECO:0000313" key="1">
    <source>
        <dbReference type="EMBL" id="RDI75560.1"/>
    </source>
</evidence>
<dbReference type="AlphaFoldDB" id="A0A7M2YZP5"/>
<evidence type="ECO:0008006" key="3">
    <source>
        <dbReference type="Google" id="ProtNLM"/>
    </source>
</evidence>
<accession>A0A7M2YZP5</accession>
<dbReference type="EMBL" id="QQZY01000002">
    <property type="protein sequence ID" value="RDI75560.1"/>
    <property type="molecule type" value="Genomic_DNA"/>
</dbReference>
<keyword evidence="2" id="KW-1185">Reference proteome</keyword>
<name>A0A7M2YZP5_9ACTN</name>
<reference evidence="2" key="2">
    <citation type="journal article" date="2019" name="MicrobiologyOpen">
        <title>High-quality draft genome sequence of Gaiella occulta isolated from a 150 meter deep mineral water borehole and comparison with the genome sequences of other deep-branching lineages of the phylum Actinobacteria.</title>
        <authorList>
            <person name="Severino R."/>
            <person name="Froufe H.J.C."/>
            <person name="Barroso C."/>
            <person name="Albuquerque L."/>
            <person name="Lobo-da-Cunha A."/>
            <person name="da Costa M.S."/>
            <person name="Egas C."/>
        </authorList>
    </citation>
    <scope>NUCLEOTIDE SEQUENCE [LARGE SCALE GENOMIC DNA]</scope>
    <source>
        <strain evidence="2">F2-233</strain>
    </source>
</reference>
<dbReference type="RefSeq" id="WP_181813435.1">
    <property type="nucleotide sequence ID" value="NZ_QQZY01000002.1"/>
</dbReference>